<dbReference type="PANTHER" id="PTHR43792">
    <property type="entry name" value="GNAT FAMILY, PUTATIVE (AFU_ORTHOLOGUE AFUA_3G00765)-RELATED-RELATED"/>
    <property type="match status" value="1"/>
</dbReference>
<dbReference type="OrthoDB" id="630895at2759"/>
<dbReference type="AlphaFoldDB" id="A0A0B2X8F2"/>
<keyword evidence="7" id="KW-1185">Reference proteome</keyword>
<keyword evidence="2" id="KW-0012">Acyltransferase</keyword>
<feature type="compositionally biased region" description="Pro residues" evidence="4">
    <location>
        <begin position="255"/>
        <end position="271"/>
    </location>
</feature>
<evidence type="ECO:0000256" key="1">
    <source>
        <dbReference type="ARBA" id="ARBA00022679"/>
    </source>
</evidence>
<comment type="caution">
    <text evidence="6">The sequence shown here is derived from an EMBL/GenBank/DDBJ whole genome shotgun (WGS) entry which is preliminary data.</text>
</comment>
<dbReference type="GO" id="GO:0016747">
    <property type="term" value="F:acyltransferase activity, transferring groups other than amino-acyl groups"/>
    <property type="evidence" value="ECO:0007669"/>
    <property type="project" value="InterPro"/>
</dbReference>
<feature type="region of interest" description="Disordered" evidence="4">
    <location>
        <begin position="250"/>
        <end position="273"/>
    </location>
</feature>
<protein>
    <recommendedName>
        <fullName evidence="5">N-acetyltransferase domain-containing protein</fullName>
    </recommendedName>
</protein>
<dbReference type="HOGENOM" id="CLU_683491_0_0_1"/>
<dbReference type="InterPro" id="IPR000182">
    <property type="entry name" value="GNAT_dom"/>
</dbReference>
<feature type="domain" description="N-acetyltransferase" evidence="5">
    <location>
        <begin position="287"/>
        <end position="455"/>
    </location>
</feature>
<organism evidence="6 7">
    <name type="scientific">Metarhizium robertsii (strain ARSEF 23 / ATCC MYA-3075)</name>
    <name type="common">Metarhizium anisopliae (strain ARSEF 23)</name>
    <dbReference type="NCBI Taxonomy" id="655844"/>
    <lineage>
        <taxon>Eukaryota</taxon>
        <taxon>Fungi</taxon>
        <taxon>Dikarya</taxon>
        <taxon>Ascomycota</taxon>
        <taxon>Pezizomycotina</taxon>
        <taxon>Sordariomycetes</taxon>
        <taxon>Hypocreomycetidae</taxon>
        <taxon>Hypocreales</taxon>
        <taxon>Clavicipitaceae</taxon>
        <taxon>Metarhizium</taxon>
    </lineage>
</organism>
<accession>A0A0B2X8F2</accession>
<proteinExistence type="inferred from homology"/>
<dbReference type="SUPFAM" id="SSF55729">
    <property type="entry name" value="Acyl-CoA N-acyltransferases (Nat)"/>
    <property type="match status" value="1"/>
</dbReference>
<keyword evidence="1" id="KW-0808">Transferase</keyword>
<reference evidence="6 7" key="1">
    <citation type="journal article" date="2011" name="PLoS Genet.">
        <title>Genome sequencing and comparative transcriptomics of the model entomopathogenic fungi Metarhizium anisopliae and M. acridum.</title>
        <authorList>
            <person name="Gao Q."/>
            <person name="Jin K."/>
            <person name="Ying S.H."/>
            <person name="Zhang Y."/>
            <person name="Xiao G."/>
            <person name="Shang Y."/>
            <person name="Duan Z."/>
            <person name="Hu X."/>
            <person name="Xie X.Q."/>
            <person name="Zhou G."/>
            <person name="Peng G."/>
            <person name="Luo Z."/>
            <person name="Huang W."/>
            <person name="Wang B."/>
            <person name="Fang W."/>
            <person name="Wang S."/>
            <person name="Zhong Y."/>
            <person name="Ma L.J."/>
            <person name="St Leger R.J."/>
            <person name="Zhao G.P."/>
            <person name="Pei Y."/>
            <person name="Feng M.G."/>
            <person name="Xia Y."/>
            <person name="Wang C."/>
        </authorList>
    </citation>
    <scope>NUCLEOTIDE SEQUENCE [LARGE SCALE GENOMIC DNA]</scope>
    <source>
        <strain evidence="7">ARSEF 23 / ATCC MYA-3075</strain>
    </source>
</reference>
<comment type="similarity">
    <text evidence="3">Belongs to the acetyltransferase family. RimJ subfamily.</text>
</comment>
<feature type="compositionally biased region" description="Basic and acidic residues" evidence="4">
    <location>
        <begin position="19"/>
        <end position="53"/>
    </location>
</feature>
<dbReference type="InterPro" id="IPR051531">
    <property type="entry name" value="N-acetyltransferase"/>
</dbReference>
<evidence type="ECO:0000259" key="5">
    <source>
        <dbReference type="PROSITE" id="PS51186"/>
    </source>
</evidence>
<dbReference type="KEGG" id="maj:MAA_11211"/>
<evidence type="ECO:0000313" key="7">
    <source>
        <dbReference type="Proteomes" id="UP000002498"/>
    </source>
</evidence>
<evidence type="ECO:0000313" key="6">
    <source>
        <dbReference type="EMBL" id="KHO11133.1"/>
    </source>
</evidence>
<sequence>MPHPVARPTPPGKGKGKGKPSDCQEKRQFLEEKNHKKRLPDGDKRLNTLHAEDTIAEDDDSSETLSNGLPPDARKLDSYDELVLNHIEGFSDDPCQVPPQCYEIPWTILFGNVGRQREDAEVEAVKELIRQAEAVGLIGGGVHSEEHDEIPIDLDGRSILDRSDALWDRLVLGSVPFDFGDGALDKANVDPAGTDGQDENCGCCRTSGSDGIEVQTSHFTATYLKQRLNTHNRYQYSTLLQKARVRKFRKNSTGMPPPNRILTSPNPPSPEPGTVLLETPRLILRRYKLSDAPALASVGDHDEVAATLSDRFPSPYTVEAASEFIATCGSGADPHYPTHGAIMLKPNTPDNLTTAPVMIGGFGFLPQQDVFYRTWAVGYFLTPSAWGKGYGTEAIAAAVRWAFETWPGLLRVDGQAFSSNPASVRVMEKSGFVREGVRRRAVEKGGVVWDIVALGVVRSDLGLG</sequence>
<dbReference type="PANTHER" id="PTHR43792:SF8">
    <property type="entry name" value="[RIBOSOMAL PROTEIN US5]-ALANINE N-ACETYLTRANSFERASE"/>
    <property type="match status" value="1"/>
</dbReference>
<feature type="region of interest" description="Disordered" evidence="4">
    <location>
        <begin position="1"/>
        <end position="73"/>
    </location>
</feature>
<feature type="compositionally biased region" description="Pro residues" evidence="4">
    <location>
        <begin position="1"/>
        <end position="11"/>
    </location>
</feature>
<dbReference type="PROSITE" id="PS51186">
    <property type="entry name" value="GNAT"/>
    <property type="match status" value="1"/>
</dbReference>
<dbReference type="GeneID" id="23632659"/>
<evidence type="ECO:0000256" key="3">
    <source>
        <dbReference type="ARBA" id="ARBA00038502"/>
    </source>
</evidence>
<dbReference type="RefSeq" id="XP_011411493.1">
    <property type="nucleotide sequence ID" value="XM_011413191.1"/>
</dbReference>
<reference evidence="6 7" key="2">
    <citation type="journal article" date="2014" name="Proc. Natl. Acad. Sci. U.S.A.">
        <title>Trajectory and genomic determinants of fungal-pathogen speciation and host adaptation.</title>
        <authorList>
            <person name="Hu X."/>
            <person name="Xiao G."/>
            <person name="Zheng P."/>
            <person name="Shang Y."/>
            <person name="Su Y."/>
            <person name="Zhang X."/>
            <person name="Liu X."/>
            <person name="Zhan S."/>
            <person name="St Leger R.J."/>
            <person name="Wang C."/>
        </authorList>
    </citation>
    <scope>GENOME REANNOTATION</scope>
    <source>
        <strain evidence="7">ARSEF 23 / ATCC MYA-3075</strain>
    </source>
</reference>
<dbReference type="InterPro" id="IPR016181">
    <property type="entry name" value="Acyl_CoA_acyltransferase"/>
</dbReference>
<dbReference type="Proteomes" id="UP000002498">
    <property type="component" value="Unassembled WGS sequence"/>
</dbReference>
<dbReference type="Pfam" id="PF13302">
    <property type="entry name" value="Acetyltransf_3"/>
    <property type="match status" value="1"/>
</dbReference>
<gene>
    <name evidence="6" type="ORF">MAA_11211</name>
</gene>
<name>A0A0B2X8F2_METRA</name>
<evidence type="ECO:0000256" key="4">
    <source>
        <dbReference type="SAM" id="MobiDB-lite"/>
    </source>
</evidence>
<dbReference type="EMBL" id="ADNJ02000005">
    <property type="protein sequence ID" value="KHO11133.1"/>
    <property type="molecule type" value="Genomic_DNA"/>
</dbReference>
<evidence type="ECO:0000256" key="2">
    <source>
        <dbReference type="ARBA" id="ARBA00023315"/>
    </source>
</evidence>
<dbReference type="Gene3D" id="3.40.630.30">
    <property type="match status" value="1"/>
</dbReference>